<evidence type="ECO:0000313" key="5">
    <source>
        <dbReference type="Proteomes" id="UP000516439"/>
    </source>
</evidence>
<sequence length="350" mass="38481">MTNSNKDKTVLVTGGSGFIAVHCILKLLQQGYTVRTTLRSLSRQNEVKDMLKVGGISSFDNLSFIEANLSDDKNWNKAVEGCEYVLHVASPTPAIKFKHEDELIIPAKDGVLRVLSASRDANVKRVVLTSAFGAIGMGHKNRTTPYTENDWTNINSNIPPYQKSKTIAEKAAWEFIKNEGGNLELSVINPVGVMGPVLGADYSHSNQSIRQMLEGEIKACPKITSCYVDVRDVADLHLLAMAHPKANGERFLATSGDALSMLDVAKILKRRLGDDATKVPTKEIPNFVLRIAAWRKPELKMLVALLGQYMQASGDKAKKLLNWSPRTNEEAIVATAESLLKLGLIKKIKK</sequence>
<gene>
    <name evidence="4" type="ORF">H9N25_00680</name>
</gene>
<evidence type="ECO:0000313" key="4">
    <source>
        <dbReference type="EMBL" id="QNR85060.1"/>
    </source>
</evidence>
<dbReference type="Pfam" id="PF01370">
    <property type="entry name" value="Epimerase"/>
    <property type="match status" value="1"/>
</dbReference>
<dbReference type="RefSeq" id="WP_190327599.1">
    <property type="nucleotide sequence ID" value="NZ_CP061171.1"/>
</dbReference>
<dbReference type="InterPro" id="IPR036291">
    <property type="entry name" value="NAD(P)-bd_dom_sf"/>
</dbReference>
<protein>
    <submittedName>
        <fullName evidence="4">Aldehyde reductase</fullName>
    </submittedName>
</protein>
<keyword evidence="1" id="KW-0560">Oxidoreductase</keyword>
<evidence type="ECO:0000256" key="2">
    <source>
        <dbReference type="ARBA" id="ARBA00023445"/>
    </source>
</evidence>
<comment type="similarity">
    <text evidence="2">Belongs to the NAD(P)-dependent epimerase/dehydratase family. Dihydroflavonol-4-reductase subfamily.</text>
</comment>
<dbReference type="PANTHER" id="PTHR10366">
    <property type="entry name" value="NAD DEPENDENT EPIMERASE/DEHYDRATASE"/>
    <property type="match status" value="1"/>
</dbReference>
<dbReference type="Proteomes" id="UP000516439">
    <property type="component" value="Chromosome"/>
</dbReference>
<dbReference type="PANTHER" id="PTHR10366:SF564">
    <property type="entry name" value="STEROL-4-ALPHA-CARBOXYLATE 3-DEHYDROGENASE, DECARBOXYLATING"/>
    <property type="match status" value="1"/>
</dbReference>
<organism evidence="4 5">
    <name type="scientific">Pedobacter riviphilus</name>
    <dbReference type="NCBI Taxonomy" id="2766984"/>
    <lineage>
        <taxon>Bacteria</taxon>
        <taxon>Pseudomonadati</taxon>
        <taxon>Bacteroidota</taxon>
        <taxon>Sphingobacteriia</taxon>
        <taxon>Sphingobacteriales</taxon>
        <taxon>Sphingobacteriaceae</taxon>
        <taxon>Pedobacter</taxon>
    </lineage>
</organism>
<reference evidence="4 5" key="1">
    <citation type="submission" date="2020-09" db="EMBL/GenBank/DDBJ databases">
        <title>Pedobacter sp. SW-16 isolated from soil near Yeocheon.</title>
        <authorList>
            <person name="Im H.S."/>
            <person name="Joung Y."/>
            <person name="Lee S.-S."/>
        </authorList>
    </citation>
    <scope>NUCLEOTIDE SEQUENCE [LARGE SCALE GENOMIC DNA]</scope>
    <source>
        <strain evidence="4 5">SW-16</strain>
    </source>
</reference>
<dbReference type="Gene3D" id="3.40.50.720">
    <property type="entry name" value="NAD(P)-binding Rossmann-like Domain"/>
    <property type="match status" value="1"/>
</dbReference>
<dbReference type="InterPro" id="IPR050425">
    <property type="entry name" value="NAD(P)_dehydrat-like"/>
</dbReference>
<proteinExistence type="inferred from homology"/>
<feature type="domain" description="NAD-dependent epimerase/dehydratase" evidence="3">
    <location>
        <begin position="10"/>
        <end position="247"/>
    </location>
</feature>
<dbReference type="InterPro" id="IPR001509">
    <property type="entry name" value="Epimerase_deHydtase"/>
</dbReference>
<dbReference type="EMBL" id="CP061171">
    <property type="protein sequence ID" value="QNR85060.1"/>
    <property type="molecule type" value="Genomic_DNA"/>
</dbReference>
<dbReference type="CDD" id="cd05227">
    <property type="entry name" value="AR_SDR_e"/>
    <property type="match status" value="1"/>
</dbReference>
<accession>A0ABX6TJF1</accession>
<evidence type="ECO:0000256" key="1">
    <source>
        <dbReference type="ARBA" id="ARBA00023002"/>
    </source>
</evidence>
<dbReference type="SUPFAM" id="SSF51735">
    <property type="entry name" value="NAD(P)-binding Rossmann-fold domains"/>
    <property type="match status" value="1"/>
</dbReference>
<keyword evidence="5" id="KW-1185">Reference proteome</keyword>
<name>A0ABX6TJF1_9SPHI</name>
<evidence type="ECO:0000259" key="3">
    <source>
        <dbReference type="Pfam" id="PF01370"/>
    </source>
</evidence>